<organism evidence="1 2">
    <name type="scientific">Ruminococcus callidus ATCC 27760</name>
    <dbReference type="NCBI Taxonomy" id="411473"/>
    <lineage>
        <taxon>Bacteria</taxon>
        <taxon>Bacillati</taxon>
        <taxon>Bacillota</taxon>
        <taxon>Clostridia</taxon>
        <taxon>Eubacteriales</taxon>
        <taxon>Oscillospiraceae</taxon>
        <taxon>Ruminococcus</taxon>
    </lineage>
</organism>
<name>U2KJK2_9FIRM</name>
<evidence type="ECO:0000313" key="2">
    <source>
        <dbReference type="Proteomes" id="UP000016662"/>
    </source>
</evidence>
<accession>U2KJK2</accession>
<evidence type="ECO:0000313" key="1">
    <source>
        <dbReference type="EMBL" id="ERJ92235.1"/>
    </source>
</evidence>
<keyword evidence="2" id="KW-1185">Reference proteome</keyword>
<sequence length="47" mass="5222">MSDFFGRLPRNSAGILPVAIYLSATLLCSRAESCLERSCLARDFWAI</sequence>
<comment type="caution">
    <text evidence="1">The sequence shown here is derived from an EMBL/GenBank/DDBJ whole genome shotgun (WGS) entry which is preliminary data.</text>
</comment>
<gene>
    <name evidence="1" type="ORF">RUMCAL_02442</name>
</gene>
<dbReference type="HOGENOM" id="CLU_3172820_0_0_9"/>
<dbReference type="STRING" id="411473.RUMCAL_02442"/>
<proteinExistence type="predicted"/>
<dbReference type="AlphaFoldDB" id="U2KJK2"/>
<protein>
    <submittedName>
        <fullName evidence="1">Uncharacterized protein</fullName>
    </submittedName>
</protein>
<dbReference type="Proteomes" id="UP000016662">
    <property type="component" value="Unassembled WGS sequence"/>
</dbReference>
<dbReference type="EMBL" id="AWVF01000296">
    <property type="protein sequence ID" value="ERJ92235.1"/>
    <property type="molecule type" value="Genomic_DNA"/>
</dbReference>
<reference evidence="1 2" key="1">
    <citation type="submission" date="2013-07" db="EMBL/GenBank/DDBJ databases">
        <authorList>
            <person name="Weinstock G."/>
            <person name="Sodergren E."/>
            <person name="Wylie T."/>
            <person name="Fulton L."/>
            <person name="Fulton R."/>
            <person name="Fronick C."/>
            <person name="O'Laughlin M."/>
            <person name="Godfrey J."/>
            <person name="Miner T."/>
            <person name="Herter B."/>
            <person name="Appelbaum E."/>
            <person name="Cordes M."/>
            <person name="Lek S."/>
            <person name="Wollam A."/>
            <person name="Pepin K.H."/>
            <person name="Palsikar V.B."/>
            <person name="Mitreva M."/>
            <person name="Wilson R.K."/>
        </authorList>
    </citation>
    <scope>NUCLEOTIDE SEQUENCE [LARGE SCALE GENOMIC DNA]</scope>
    <source>
        <strain evidence="1 2">ATCC 27760</strain>
    </source>
</reference>